<comment type="subcellular location">
    <subcellularLocation>
        <location evidence="1">Cytoplasm</location>
        <location evidence="1">Cytoskeleton</location>
    </subcellularLocation>
</comment>
<feature type="compositionally biased region" description="Polar residues" evidence="4">
    <location>
        <begin position="2403"/>
        <end position="2433"/>
    </location>
</feature>
<proteinExistence type="predicted"/>
<dbReference type="GO" id="GO:0051010">
    <property type="term" value="F:microtubule plus-end binding"/>
    <property type="evidence" value="ECO:0007669"/>
    <property type="project" value="InterPro"/>
</dbReference>
<dbReference type="GO" id="GO:0030951">
    <property type="term" value="P:establishment or maintenance of microtubule cytoskeleton polarity"/>
    <property type="evidence" value="ECO:0007669"/>
    <property type="project" value="InterPro"/>
</dbReference>
<dbReference type="GO" id="GO:0005856">
    <property type="term" value="C:cytoskeleton"/>
    <property type="evidence" value="ECO:0007669"/>
    <property type="project" value="UniProtKB-SubCell"/>
</dbReference>
<dbReference type="SMART" id="SM01349">
    <property type="entry name" value="TOG"/>
    <property type="match status" value="5"/>
</dbReference>
<dbReference type="SUPFAM" id="SSF48371">
    <property type="entry name" value="ARM repeat"/>
    <property type="match status" value="1"/>
</dbReference>
<dbReference type="EMBL" id="BEYU01000115">
    <property type="protein sequence ID" value="GBG32147.1"/>
    <property type="molecule type" value="Genomic_DNA"/>
</dbReference>
<feature type="region of interest" description="Disordered" evidence="4">
    <location>
        <begin position="1299"/>
        <end position="1433"/>
    </location>
</feature>
<dbReference type="OrthoDB" id="205662at2759"/>
<keyword evidence="7" id="KW-1185">Reference proteome</keyword>
<comment type="caution">
    <text evidence="6">The sequence shown here is derived from an EMBL/GenBank/DDBJ whole genome shotgun (WGS) entry which is preliminary data.</text>
</comment>
<feature type="compositionally biased region" description="Pro residues" evidence="4">
    <location>
        <begin position="114"/>
        <end position="133"/>
    </location>
</feature>
<keyword evidence="3" id="KW-0206">Cytoskeleton</keyword>
<feature type="region of interest" description="Disordered" evidence="4">
    <location>
        <begin position="67"/>
        <end position="139"/>
    </location>
</feature>
<evidence type="ECO:0000313" key="7">
    <source>
        <dbReference type="Proteomes" id="UP000241890"/>
    </source>
</evidence>
<dbReference type="InterPro" id="IPR011989">
    <property type="entry name" value="ARM-like"/>
</dbReference>
<feature type="domain" description="TOG" evidence="5">
    <location>
        <begin position="781"/>
        <end position="1017"/>
    </location>
</feature>
<feature type="compositionally biased region" description="Polar residues" evidence="4">
    <location>
        <begin position="1798"/>
        <end position="1807"/>
    </location>
</feature>
<feature type="compositionally biased region" description="Low complexity" evidence="4">
    <location>
        <begin position="67"/>
        <end position="92"/>
    </location>
</feature>
<keyword evidence="2" id="KW-0963">Cytoplasm</keyword>
<organism evidence="6 7">
    <name type="scientific">Hondaea fermentalgiana</name>
    <dbReference type="NCBI Taxonomy" id="2315210"/>
    <lineage>
        <taxon>Eukaryota</taxon>
        <taxon>Sar</taxon>
        <taxon>Stramenopiles</taxon>
        <taxon>Bigyra</taxon>
        <taxon>Labyrinthulomycetes</taxon>
        <taxon>Thraustochytrida</taxon>
        <taxon>Thraustochytriidae</taxon>
        <taxon>Hondaea</taxon>
    </lineage>
</organism>
<feature type="region of interest" description="Disordered" evidence="4">
    <location>
        <begin position="2238"/>
        <end position="2271"/>
    </location>
</feature>
<dbReference type="Pfam" id="PF21041">
    <property type="entry name" value="XMAP215_CLASP_TOG"/>
    <property type="match status" value="1"/>
</dbReference>
<feature type="region of interest" description="Disordered" evidence="4">
    <location>
        <begin position="384"/>
        <end position="403"/>
    </location>
</feature>
<dbReference type="InterPro" id="IPR045110">
    <property type="entry name" value="XMAP215"/>
</dbReference>
<sequence>MRYRLPLSHHEHQHEHEHQSNLCNQGSMRSASCRCDDCVAAMSMFSAKDLMAVSSSKVDFGDDTNAEASETAAAAPTTTTTTTASPPSSVAEKPVPAKATNAPAPKETSSAPPAETPKPAAAPAPTPAEPPTAPAAAPQAVQVVDAPEEDFSNAPLDELINHSNWKARKVGFEKLTEPANKGELSQAYFEKCLVESSMGALDPGLDAASAYVKHAYAGKDEGALIATSVPKLFKKALVGRPGTKKRAMDLCLDFMEVDKASMEACLQALLLGLKEKNPKVGAACLDCMRAAVSTFGGRRLPIQVVQQAIIQGSDVKNPAIRTMATGLATDMDMWYMGAFKDLVMAVIDNPATQKAICKSLEDAAAKRDSAEPLPAPIRTFRGEDAAKASAKAGAGQSAADNGAGDAGAAPDLFDVLPEKEILDKVEEMKFETRLKEPKWKDRRQAILDVIELCGPTPRLARGEYSDMVRALRGVIQSDSNQAVVVDAIKLLATLGSGLRGEFHIHARACCDQLLHKYRDKKAACISAVDTTLDVFATHCFNLTDDRVVHTIDENISQDGSSGKQKSTPLQRKNILAWIGRALQSGSCWNESRGQLGTVDEAGFTSLVNHMVACCGDADPDVREVAAHGLGALSHGGEAVSRPMPASCKALVESEVDKLVAANPKLQKKLQGPSAPGAKPKSAAAAAAAAAAPAASSSAAPSAKPAKPASAAPTAAKEKPADAAPAKPLRARKPPAASGAPTRRTTASSAAASKSSSAGAATVSAQDDGDMGDAGEPVMAAEEAQEQVAGFGIEGFGEALSAFDEAAKWQDKMALFSCLVAFVDAQEKVSQAQAHAIIAFVGAKTKGFKESNFNIMNEAWAALEKTIAACESPAVSRSYAAAILDPATKKIGDRKQDGPVKSLALALCEATGPKYISFKIIKAAEKITSPKVIEESLALLRSIAEEFGARSLSVQNVVSFASGAKGLGARQAPCKTKATELLAELYRQLGEPIRQLLGDQAEGAVGEAFDKIGFQGPSAAAPKRKVKGAEDAPEGAASASADLGDLIPRADISAMLTDKLLKDLSDESTKTAWKLRLKAMDDVLEIIKSAKNRIQLTRSVRQLTAELRKRLADTNRNLAAKAATALASVGNAVGGDGAAVLAKGTAGALFSYLSDGKKTVVTAIKDALEKWTVHDGQVHPGAFLAMAQQAPLALKDPKNDRTVLLGWFLENSKADGVLTGGNDVAETLHALAEPFLSCLQSRDPKVRKLAGQAITVSVRYFGKDEGETIFNEGCRDLKPAVVRSITPLLKAAYEEAGNAIPPAGDAKPAAVDQPATESRASAATASAAAPSAATAVDSGATAATRAPASPPGAPSAPAAANAPAASGRTASAASRRGVSRTLPRSGIPGPKKRGGTLPRPIRRADPAAAVEQAAPADPAADYDADASSEAPFKPPNRILRHKREERGRRFRWPAIFDEKDKHRMNELRQGLRDDLEKVLSKDLVDKMFVSADKGRAARGSALDPAFNTLLEELPNHGPAARECFDLLLKWSTLQLHNNNSTVTLHVLELLDNMFELASGAEYVLSDYEAAAFLPHLLHKLGEKQKRFRDAVRRIMELLCNCYPVSKYAPYVHSEIGPSQRSAYVLTECLSELARLARIHGTMLLKVRVGVGNNVMRTVAGMVDDSRKEVRAAALEFMEAIWEHEGRDDDAFMARVAQFKTALSDKATPLVLNHFKEARSRDPAGDLGRADPSPRELSDAEPLSSGPPESPPRAGQGVAPARKLRLQRPGAGASSPPRQEGAPATSATAAPASSVLSIAPPSNSISQSMPAPRTPDTKSAKKSAELKFQFDLPQTPPSPQNVKRLSMPNTPAFATPHMEKENDPSLESFSRRRSMGMGMGMGTPGVAKGARVMAMMAERISMIPRQSSAYLDLICDPSSAKGGEPEARNIREAGIKALSLVGSGDPPADWVESGCGGQKEWIDLLKDDLDVPAVVGVLLDFVDEVVSRAPPTTPLRDEDGQDVRDVQSENRLLKLVVPAIFTLAWWPELRRLAAGPIGSDPMPSTLGRRWTTCLCNLLARLMERRRLQRQLETAPGGFAVGSETIHEIFMEQDRLLKAVQTTFAKLSESPSWLCAVLHRFRRCNEVARDGLMPEFAGQEVHLKRVLRRAIAEYVELQESYVEMYQSVHMPGAVAALGELVSHGITERDLEADQDRDMVERLVRSLLRVGNEFTQFVEAQGPTRSLHTLVSQILVSQAKQAQGEALTPSREQPSEAFGGANVLPSAPPREPASASALAAGLAAAAQSPGFGNSDAAPLSSEDSQKLQEIFGRFSQAIEGMSPTAKRDAFKELNVFFNEHPGFEDSTYLKELSGPFHKHIREGVRRIREEEKEAARRRQQGTGESARSLQRTSEVSERIRRLRSLTMKASGTLSGQDALASSTGSTSSVNALHSQAGATEPERAAENKADLYSSSFSAAPGPSSSSFAAPRATGVGAIDSSSSAEANPLEKIEQATAQANQVAQSATLLSIRERMAARKQRMEAAAGNAAHSIGR</sequence>
<dbReference type="GO" id="GO:0061863">
    <property type="term" value="F:microtubule plus end polymerase"/>
    <property type="evidence" value="ECO:0007669"/>
    <property type="project" value="InterPro"/>
</dbReference>
<dbReference type="Proteomes" id="UP000241890">
    <property type="component" value="Unassembled WGS sequence"/>
</dbReference>
<dbReference type="Pfam" id="PF21040">
    <property type="entry name" value="CEP104-like_TOG"/>
    <property type="match status" value="1"/>
</dbReference>
<feature type="compositionally biased region" description="Basic and acidic residues" evidence="4">
    <location>
        <begin position="1714"/>
        <end position="1736"/>
    </location>
</feature>
<dbReference type="Gene3D" id="1.25.10.10">
    <property type="entry name" value="Leucine-rich Repeat Variant"/>
    <property type="match status" value="5"/>
</dbReference>
<dbReference type="InterPro" id="IPR034085">
    <property type="entry name" value="TOG"/>
</dbReference>
<dbReference type="PANTHER" id="PTHR12609">
    <property type="entry name" value="MICROTUBULE ASSOCIATED PROTEIN XMAP215"/>
    <property type="match status" value="1"/>
</dbReference>
<feature type="domain" description="TOG" evidence="5">
    <location>
        <begin position="414"/>
        <end position="664"/>
    </location>
</feature>
<accession>A0A2R5GMN3</accession>
<evidence type="ECO:0000256" key="3">
    <source>
        <dbReference type="ARBA" id="ARBA00023212"/>
    </source>
</evidence>
<feature type="region of interest" description="Disordered" evidence="4">
    <location>
        <begin position="1015"/>
        <end position="1039"/>
    </location>
</feature>
<feature type="compositionally biased region" description="Low complexity" evidence="4">
    <location>
        <begin position="721"/>
        <end position="764"/>
    </location>
</feature>
<feature type="region of interest" description="Disordered" evidence="4">
    <location>
        <begin position="1714"/>
        <end position="1820"/>
    </location>
</feature>
<evidence type="ECO:0000313" key="6">
    <source>
        <dbReference type="EMBL" id="GBG32147.1"/>
    </source>
</evidence>
<feature type="domain" description="TOG" evidence="5">
    <location>
        <begin position="142"/>
        <end position="369"/>
    </location>
</feature>
<feature type="compositionally biased region" description="Low complexity" evidence="4">
    <location>
        <begin position="694"/>
        <end position="714"/>
    </location>
</feature>
<gene>
    <name evidence="6" type="ORF">FCC1311_083722</name>
</gene>
<evidence type="ECO:0000256" key="4">
    <source>
        <dbReference type="SAM" id="MobiDB-lite"/>
    </source>
</evidence>
<feature type="region of interest" description="Disordered" evidence="4">
    <location>
        <begin position="1"/>
        <end position="22"/>
    </location>
</feature>
<dbReference type="InterPro" id="IPR048491">
    <property type="entry name" value="XMAP215_CLASP_TOG"/>
</dbReference>
<protein>
    <submittedName>
        <fullName evidence="6">Cytoskeleton-associated protein 5</fullName>
    </submittedName>
</protein>
<dbReference type="GO" id="GO:0046785">
    <property type="term" value="P:microtubule polymerization"/>
    <property type="evidence" value="ECO:0007669"/>
    <property type="project" value="InterPro"/>
</dbReference>
<evidence type="ECO:0000256" key="2">
    <source>
        <dbReference type="ARBA" id="ARBA00022490"/>
    </source>
</evidence>
<reference evidence="6 7" key="1">
    <citation type="submission" date="2017-12" db="EMBL/GenBank/DDBJ databases">
        <title>Sequencing, de novo assembly and annotation of complete genome of a new Thraustochytrid species, strain FCC1311.</title>
        <authorList>
            <person name="Sedici K."/>
            <person name="Godart F."/>
            <person name="Aiese Cigliano R."/>
            <person name="Sanseverino W."/>
            <person name="Barakat M."/>
            <person name="Ortet P."/>
            <person name="Marechal E."/>
            <person name="Cagnac O."/>
            <person name="Amato A."/>
        </authorList>
    </citation>
    <scope>NUCLEOTIDE SEQUENCE [LARGE SCALE GENOMIC DNA]</scope>
</reference>
<evidence type="ECO:0000256" key="1">
    <source>
        <dbReference type="ARBA" id="ARBA00004245"/>
    </source>
</evidence>
<dbReference type="GO" id="GO:0007051">
    <property type="term" value="P:spindle organization"/>
    <property type="evidence" value="ECO:0007669"/>
    <property type="project" value="InterPro"/>
</dbReference>
<dbReference type="InterPro" id="IPR016024">
    <property type="entry name" value="ARM-type_fold"/>
</dbReference>
<feature type="compositionally biased region" description="Low complexity" evidence="4">
    <location>
        <begin position="387"/>
        <end position="403"/>
    </location>
</feature>
<feature type="compositionally biased region" description="Low complexity" evidence="4">
    <location>
        <begin position="1354"/>
        <end position="1375"/>
    </location>
</feature>
<feature type="domain" description="TOG" evidence="5">
    <location>
        <begin position="1044"/>
        <end position="1301"/>
    </location>
</feature>
<feature type="compositionally biased region" description="Basic and acidic residues" evidence="4">
    <location>
        <begin position="8"/>
        <end position="19"/>
    </location>
</feature>
<feature type="compositionally biased region" description="Low complexity" evidence="4">
    <location>
        <begin position="1780"/>
        <end position="1792"/>
    </location>
</feature>
<feature type="region of interest" description="Disordered" evidence="4">
    <location>
        <begin position="2367"/>
        <end position="2442"/>
    </location>
</feature>
<feature type="compositionally biased region" description="Low complexity" evidence="4">
    <location>
        <begin position="1405"/>
        <end position="1418"/>
    </location>
</feature>
<feature type="region of interest" description="Disordered" evidence="4">
    <location>
        <begin position="694"/>
        <end position="774"/>
    </location>
</feature>
<feature type="domain" description="TOG" evidence="5">
    <location>
        <begin position="1469"/>
        <end position="1722"/>
    </location>
</feature>
<feature type="compositionally biased region" description="Polar residues" evidence="4">
    <location>
        <begin position="2376"/>
        <end position="2389"/>
    </location>
</feature>
<feature type="compositionally biased region" description="Low complexity" evidence="4">
    <location>
        <begin position="1314"/>
        <end position="1346"/>
    </location>
</feature>
<evidence type="ECO:0000259" key="5">
    <source>
        <dbReference type="SMART" id="SM01349"/>
    </source>
</evidence>
<name>A0A2R5GMN3_9STRA</name>
<dbReference type="InParanoid" id="A0A2R5GMN3"/>